<keyword evidence="2" id="KW-0479">Metal-binding</keyword>
<dbReference type="EMBL" id="CP035708">
    <property type="protein sequence ID" value="QEM99961.1"/>
    <property type="molecule type" value="Genomic_DNA"/>
</dbReference>
<dbReference type="PANTHER" id="PTHR43794">
    <property type="entry name" value="AMINOHYDROLASE SSNA-RELATED"/>
    <property type="match status" value="1"/>
</dbReference>
<dbReference type="Pfam" id="PF01979">
    <property type="entry name" value="Amidohydro_1"/>
    <property type="match status" value="1"/>
</dbReference>
<dbReference type="RefSeq" id="WP_149502710.1">
    <property type="nucleotide sequence ID" value="NZ_CP035708.1"/>
</dbReference>
<feature type="domain" description="Amidohydrolase-related" evidence="5">
    <location>
        <begin position="71"/>
        <end position="421"/>
    </location>
</feature>
<dbReference type="Proteomes" id="UP001549111">
    <property type="component" value="Unassembled WGS sequence"/>
</dbReference>
<dbReference type="InterPro" id="IPR032466">
    <property type="entry name" value="Metal_Hydrolase"/>
</dbReference>
<evidence type="ECO:0000313" key="9">
    <source>
        <dbReference type="Proteomes" id="UP001549111"/>
    </source>
</evidence>
<dbReference type="Proteomes" id="UP000323522">
    <property type="component" value="Chromosome"/>
</dbReference>
<dbReference type="GO" id="GO:0102127">
    <property type="term" value="F:8-oxoguanine deaminase activity"/>
    <property type="evidence" value="ECO:0007669"/>
    <property type="project" value="UniProtKB-EC"/>
</dbReference>
<keyword evidence="9" id="KW-1185">Reference proteome</keyword>
<sequence>MSMPAALPRPLLVHQADLIATFDDTRRELRGASLLIRGEQIAAIYAAGEVPAPILDEVRACGELIDARGHVVTPGLVNTHHHMYQSLTRAVPAAQNAELFGWLKTLYPIWAGLTPEMVQVSTQVAMAELLLSGCTTSSDHLYIYPNGVTLDHQIEAAQQVGMRFHAARGSMSVGESAGGLPPDHLVEREEAILADTQRLIETYNDNGRYSRLRVVAAPCSPFSVSRELMRDSAALARSLGARLHTHLAENDHDLAYSQFKFGMTPTEYAESVGWLGEDVWHAHCVKLDAHGLARFAATGTGVAHCPCSNMRLASGIAPVRRMLNAGVPVGLGVDGSASNDAAHLLNEARQALLLARVGRAMQPPERDAGGVLRYGCDLGPAEMTARDALEIATRGGAKVLGRDDIGHLSVGMAADLVLWSTGGLAMAGGAVHDPLAALLLCASPSVAWNIVGGQVLVREGQLTTLDLGPLVERHDRLARTLVERSGTPG</sequence>
<dbReference type="EC" id="3.5.4.32" evidence="7"/>
<reference evidence="7 8" key="1">
    <citation type="submission" date="2019-02" db="EMBL/GenBank/DDBJ databases">
        <title>Complete Genome Sequence and Methylome Analysis of Sphaerotilus natans subsp. sulfidivorans D-507.</title>
        <authorList>
            <person name="Fomenkov A."/>
            <person name="Gridneva E."/>
            <person name="Smolyakov D."/>
            <person name="Dubinina G."/>
            <person name="Vincze T."/>
            <person name="Grabovich M."/>
            <person name="Roberts R.J."/>
        </authorList>
    </citation>
    <scope>NUCLEOTIDE SEQUENCE [LARGE SCALE GENOMIC DNA]</scope>
    <source>
        <strain evidence="7 8">D-507</strain>
    </source>
</reference>
<dbReference type="AlphaFoldDB" id="A0A5C1Q1M0"/>
<dbReference type="CDD" id="cd01298">
    <property type="entry name" value="ATZ_TRZ_like"/>
    <property type="match status" value="1"/>
</dbReference>
<dbReference type="Gene3D" id="3.20.20.140">
    <property type="entry name" value="Metal-dependent hydrolases"/>
    <property type="match status" value="1"/>
</dbReference>
<dbReference type="KEGG" id="snn:EWH46_03665"/>
<evidence type="ECO:0000256" key="3">
    <source>
        <dbReference type="ARBA" id="ARBA00022801"/>
    </source>
</evidence>
<organism evidence="7 8">
    <name type="scientific">Sphaerotilus sulfidivorans</name>
    <dbReference type="NCBI Taxonomy" id="639200"/>
    <lineage>
        <taxon>Bacteria</taxon>
        <taxon>Pseudomonadati</taxon>
        <taxon>Pseudomonadota</taxon>
        <taxon>Betaproteobacteria</taxon>
        <taxon>Burkholderiales</taxon>
        <taxon>Sphaerotilaceae</taxon>
        <taxon>Sphaerotilus</taxon>
    </lineage>
</organism>
<dbReference type="InterPro" id="IPR050287">
    <property type="entry name" value="MTA/SAH_deaminase"/>
</dbReference>
<proteinExistence type="inferred from homology"/>
<dbReference type="OrthoDB" id="9807210at2"/>
<evidence type="ECO:0000256" key="2">
    <source>
        <dbReference type="ARBA" id="ARBA00022723"/>
    </source>
</evidence>
<dbReference type="GO" id="GO:0046872">
    <property type="term" value="F:metal ion binding"/>
    <property type="evidence" value="ECO:0007669"/>
    <property type="project" value="UniProtKB-KW"/>
</dbReference>
<evidence type="ECO:0000313" key="6">
    <source>
        <dbReference type="EMBL" id="MET3604845.1"/>
    </source>
</evidence>
<dbReference type="GO" id="GO:0019239">
    <property type="term" value="F:deaminase activity"/>
    <property type="evidence" value="ECO:0007669"/>
    <property type="project" value="UniProtKB-ARBA"/>
</dbReference>
<keyword evidence="3 7" id="KW-0378">Hydrolase</keyword>
<dbReference type="PANTHER" id="PTHR43794:SF11">
    <property type="entry name" value="AMIDOHYDROLASE-RELATED DOMAIN-CONTAINING PROTEIN"/>
    <property type="match status" value="1"/>
</dbReference>
<evidence type="ECO:0000256" key="1">
    <source>
        <dbReference type="ARBA" id="ARBA00006745"/>
    </source>
</evidence>
<dbReference type="InterPro" id="IPR011059">
    <property type="entry name" value="Metal-dep_hydrolase_composite"/>
</dbReference>
<comment type="similarity">
    <text evidence="1">Belongs to the metallo-dependent hydrolases superfamily. ATZ/TRZ family.</text>
</comment>
<dbReference type="SUPFAM" id="SSF51338">
    <property type="entry name" value="Composite domain of metallo-dependent hydrolases"/>
    <property type="match status" value="1"/>
</dbReference>
<name>A0A5C1Q1M0_9BURK</name>
<dbReference type="SUPFAM" id="SSF51556">
    <property type="entry name" value="Metallo-dependent hydrolases"/>
    <property type="match status" value="1"/>
</dbReference>
<gene>
    <name evidence="6" type="ORF">ABIC99_002669</name>
    <name evidence="7" type="ORF">EWH46_03665</name>
</gene>
<evidence type="ECO:0000259" key="5">
    <source>
        <dbReference type="Pfam" id="PF01979"/>
    </source>
</evidence>
<dbReference type="EMBL" id="JBEPLS010000010">
    <property type="protein sequence ID" value="MET3604845.1"/>
    <property type="molecule type" value="Genomic_DNA"/>
</dbReference>
<accession>A0A5C1Q1M0</accession>
<keyword evidence="4" id="KW-0862">Zinc</keyword>
<evidence type="ECO:0000313" key="8">
    <source>
        <dbReference type="Proteomes" id="UP000323522"/>
    </source>
</evidence>
<dbReference type="FunFam" id="3.20.20.140:FF:000014">
    <property type="entry name" value="5-methylthioadenosine/S-adenosylhomocysteine deaminase"/>
    <property type="match status" value="1"/>
</dbReference>
<reference evidence="6 9" key="2">
    <citation type="submission" date="2024-06" db="EMBL/GenBank/DDBJ databases">
        <title>Genomic Encyclopedia of Type Strains, Phase IV (KMG-IV): sequencing the most valuable type-strain genomes for metagenomic binning, comparative biology and taxonomic classification.</title>
        <authorList>
            <person name="Goeker M."/>
        </authorList>
    </citation>
    <scope>NUCLEOTIDE SEQUENCE [LARGE SCALE GENOMIC DNA]</scope>
    <source>
        <strain evidence="6 9">D-501</strain>
    </source>
</reference>
<dbReference type="Gene3D" id="2.30.40.10">
    <property type="entry name" value="Urease, subunit C, domain 1"/>
    <property type="match status" value="1"/>
</dbReference>
<dbReference type="NCBIfam" id="NF006055">
    <property type="entry name" value="PRK08203.1"/>
    <property type="match status" value="1"/>
</dbReference>
<protein>
    <submittedName>
        <fullName evidence="7">8-oxoguanine deaminase</fullName>
        <ecNumber evidence="7">3.5.4.32</ecNumber>
    </submittedName>
    <submittedName>
        <fullName evidence="6">Cytosine/adenosine deaminase-related metal-dependent hydrolase</fullName>
    </submittedName>
</protein>
<evidence type="ECO:0000313" key="7">
    <source>
        <dbReference type="EMBL" id="QEM99961.1"/>
    </source>
</evidence>
<evidence type="ECO:0000256" key="4">
    <source>
        <dbReference type="ARBA" id="ARBA00022833"/>
    </source>
</evidence>
<dbReference type="InterPro" id="IPR006680">
    <property type="entry name" value="Amidohydro-rel"/>
</dbReference>